<keyword evidence="1" id="KW-1133">Transmembrane helix</keyword>
<dbReference type="KEGG" id="knv:Pan216_43030"/>
<name>A0A518B8Y4_9BACT</name>
<evidence type="ECO:0000256" key="1">
    <source>
        <dbReference type="SAM" id="Phobius"/>
    </source>
</evidence>
<evidence type="ECO:0000313" key="2">
    <source>
        <dbReference type="EMBL" id="QDU63423.1"/>
    </source>
</evidence>
<dbReference type="Proteomes" id="UP000317093">
    <property type="component" value="Chromosome"/>
</dbReference>
<accession>A0A518B8Y4</accession>
<evidence type="ECO:0008006" key="4">
    <source>
        <dbReference type="Google" id="ProtNLM"/>
    </source>
</evidence>
<reference evidence="2 3" key="1">
    <citation type="submission" date="2019-02" db="EMBL/GenBank/DDBJ databases">
        <title>Deep-cultivation of Planctomycetes and their phenomic and genomic characterization uncovers novel biology.</title>
        <authorList>
            <person name="Wiegand S."/>
            <person name="Jogler M."/>
            <person name="Boedeker C."/>
            <person name="Pinto D."/>
            <person name="Vollmers J."/>
            <person name="Rivas-Marin E."/>
            <person name="Kohn T."/>
            <person name="Peeters S.H."/>
            <person name="Heuer A."/>
            <person name="Rast P."/>
            <person name="Oberbeckmann S."/>
            <person name="Bunk B."/>
            <person name="Jeske O."/>
            <person name="Meyerdierks A."/>
            <person name="Storesund J.E."/>
            <person name="Kallscheuer N."/>
            <person name="Luecker S."/>
            <person name="Lage O.M."/>
            <person name="Pohl T."/>
            <person name="Merkel B.J."/>
            <person name="Hornburger P."/>
            <person name="Mueller R.-W."/>
            <person name="Bruemmer F."/>
            <person name="Labrenz M."/>
            <person name="Spormann A.M."/>
            <person name="Op den Camp H."/>
            <person name="Overmann J."/>
            <person name="Amann R."/>
            <person name="Jetten M.S.M."/>
            <person name="Mascher T."/>
            <person name="Medema M.H."/>
            <person name="Devos D.P."/>
            <person name="Kaster A.-K."/>
            <person name="Ovreas L."/>
            <person name="Rohde M."/>
            <person name="Galperin M.Y."/>
            <person name="Jogler C."/>
        </authorList>
    </citation>
    <scope>NUCLEOTIDE SEQUENCE [LARGE SCALE GENOMIC DNA]</scope>
    <source>
        <strain evidence="2 3">Pan216</strain>
    </source>
</reference>
<gene>
    <name evidence="2" type="ORF">Pan216_43030</name>
</gene>
<dbReference type="OrthoDB" id="244263at2"/>
<protein>
    <recommendedName>
        <fullName evidence="4">AsmA-like C-terminal domain-containing protein</fullName>
    </recommendedName>
</protein>
<dbReference type="AlphaFoldDB" id="A0A518B8Y4"/>
<evidence type="ECO:0000313" key="3">
    <source>
        <dbReference type="Proteomes" id="UP000317093"/>
    </source>
</evidence>
<organism evidence="2 3">
    <name type="scientific">Kolteria novifilia</name>
    <dbReference type="NCBI Taxonomy" id="2527975"/>
    <lineage>
        <taxon>Bacteria</taxon>
        <taxon>Pseudomonadati</taxon>
        <taxon>Planctomycetota</taxon>
        <taxon>Planctomycetia</taxon>
        <taxon>Kolteriales</taxon>
        <taxon>Kolteriaceae</taxon>
        <taxon>Kolteria</taxon>
    </lineage>
</organism>
<dbReference type="RefSeq" id="WP_145260888.1">
    <property type="nucleotide sequence ID" value="NZ_CP036279.1"/>
</dbReference>
<sequence length="632" mass="68271">MGESKPLWAREQETLLSLSRRLIVRGLLAVVPVLGLLVYLFPGIVARSGAVGTFVRSHAPDGYQMTLGSASLGWSTPTTLHDLTLKSADGELTLNVAAINLNANFIDLLSGSLGDRLLVDDPKLVLDDPKVADRMKQLLASFEPGGESSPRWKTIRCTGASVVVETGDDHWELSDGEFLLHHDVDPVATLHLEGKATCRHGDQQGSLSLTALRRQAAEGRADKFSWTVEARTLPWDAFDALLASSGSTIRLDGGWDGTFEGSWQSEPPTLELKSNLESAKMTVSGIRGTKSITLRKVEVPVEISLEKGQLRVVPNTISSTVGSATLWGDIAASGPIRSWRPLDVSLRVACDLPKLKAAAPWSLPDGAAYLSTGQLLAEGQSRHTGEKAVWTASVKTSHLVGVVNGMTKVWPDLFAADVAFSERPGQELMVDSLSIKSLIGDMTASGPFSALKGTINANIGRIAGLMQEKYGRPMPVTGFAQGTFQLNGLPRPPAYGQTTLKMSGTSLQRPLFNHTAPQDRVWNGDVNLTGRWDEKGRVWVDSGTIDLTYKGQPLAIRVLHPEIVAGPGRVSAVPVMFSGDVIQWHRRLAVLRKIIPNPNHPKVSLFDVIFRLPTSTEGVIRIAGQRDSAQVR</sequence>
<keyword evidence="1" id="KW-0472">Membrane</keyword>
<feature type="transmembrane region" description="Helical" evidence="1">
    <location>
        <begin position="22"/>
        <end position="41"/>
    </location>
</feature>
<keyword evidence="3" id="KW-1185">Reference proteome</keyword>
<keyword evidence="1" id="KW-0812">Transmembrane</keyword>
<proteinExistence type="predicted"/>
<dbReference type="EMBL" id="CP036279">
    <property type="protein sequence ID" value="QDU63423.1"/>
    <property type="molecule type" value="Genomic_DNA"/>
</dbReference>